<protein>
    <submittedName>
        <fullName evidence="2">Uncharacterized protein</fullName>
    </submittedName>
</protein>
<evidence type="ECO:0000256" key="1">
    <source>
        <dbReference type="SAM" id="MobiDB-lite"/>
    </source>
</evidence>
<evidence type="ECO:0000313" key="2">
    <source>
        <dbReference type="EMBL" id="KAK6334012.1"/>
    </source>
</evidence>
<sequence>MLQPKPARGTTVGKYQNALNWIPEVVKRQHPNYRWQVIPGRASMSWQKSVILPPTKAHAPDQSQMEYSNHRVRVPGNEEEYTVEGRSKGETWDWLRSPLLSAGVNWSSGLSGLSRLSKRSMQSTTNAQVDTIEARSGEALPHTPAARNWMPVPRTKRRYHARIVHEAFTSYLGLRAQFEQLRQPQTKGPITPGKNGASSDQCHSDFISNRTVCEAHGQSRGLDAFYQCLGKHEGSHGWSLDTYCWVLEKLFRTLSILRNQISEVMELHGPEDEEFPPESTWNWLLEAVEMLQATSPEDVERRFHQATENGQIPTLDSPMDLPNSLSPTDPATSIEKVGVDKGKDKKL</sequence>
<feature type="compositionally biased region" description="Basic and acidic residues" evidence="1">
    <location>
        <begin position="337"/>
        <end position="347"/>
    </location>
</feature>
<dbReference type="Proteomes" id="UP001375240">
    <property type="component" value="Unassembled WGS sequence"/>
</dbReference>
<organism evidence="2 3">
    <name type="scientific">Orbilia brochopaga</name>
    <dbReference type="NCBI Taxonomy" id="3140254"/>
    <lineage>
        <taxon>Eukaryota</taxon>
        <taxon>Fungi</taxon>
        <taxon>Dikarya</taxon>
        <taxon>Ascomycota</taxon>
        <taxon>Pezizomycotina</taxon>
        <taxon>Orbiliomycetes</taxon>
        <taxon>Orbiliales</taxon>
        <taxon>Orbiliaceae</taxon>
        <taxon>Orbilia</taxon>
    </lineage>
</organism>
<reference evidence="2 3" key="1">
    <citation type="submission" date="2019-10" db="EMBL/GenBank/DDBJ databases">
        <authorList>
            <person name="Palmer J.M."/>
        </authorList>
    </citation>
    <scope>NUCLEOTIDE SEQUENCE [LARGE SCALE GENOMIC DNA]</scope>
    <source>
        <strain evidence="2 3">TWF696</strain>
    </source>
</reference>
<proteinExistence type="predicted"/>
<comment type="caution">
    <text evidence="2">The sequence shown here is derived from an EMBL/GenBank/DDBJ whole genome shotgun (WGS) entry which is preliminary data.</text>
</comment>
<keyword evidence="3" id="KW-1185">Reference proteome</keyword>
<dbReference type="AlphaFoldDB" id="A0AAV9U1Y1"/>
<gene>
    <name evidence="2" type="ORF">TWF696_002522</name>
</gene>
<dbReference type="EMBL" id="JAVHNQ010000013">
    <property type="protein sequence ID" value="KAK6334012.1"/>
    <property type="molecule type" value="Genomic_DNA"/>
</dbReference>
<name>A0AAV9U1Y1_9PEZI</name>
<accession>A0AAV9U1Y1</accession>
<feature type="region of interest" description="Disordered" evidence="1">
    <location>
        <begin position="305"/>
        <end position="347"/>
    </location>
</feature>
<evidence type="ECO:0000313" key="3">
    <source>
        <dbReference type="Proteomes" id="UP001375240"/>
    </source>
</evidence>